<dbReference type="PROSITE" id="PS51257">
    <property type="entry name" value="PROKAR_LIPOPROTEIN"/>
    <property type="match status" value="1"/>
</dbReference>
<protein>
    <recommendedName>
        <fullName evidence="4">Lipoprotein</fullName>
    </recommendedName>
</protein>
<keyword evidence="3" id="KW-1185">Reference proteome</keyword>
<organism evidence="2 3">
    <name type="scientific">Vibrio pomeroyi</name>
    <dbReference type="NCBI Taxonomy" id="198832"/>
    <lineage>
        <taxon>Bacteria</taxon>
        <taxon>Pseudomonadati</taxon>
        <taxon>Pseudomonadota</taxon>
        <taxon>Gammaproteobacteria</taxon>
        <taxon>Vibrionales</taxon>
        <taxon>Vibrionaceae</taxon>
        <taxon>Vibrio</taxon>
    </lineage>
</organism>
<sequence length="268" mass="29328">MIDMKKSTIAVTILGALTMAGCSSTPTPTEQFVEHKQEVREKAYSKEEQKFASVPKWFLNQPKNDDSGVYAVGTATSNNLQFSMNHAKLNAEFSIAKSLNQELSGRERAFMSSDSNGNVSSDAESVVTKFVDSADIVGVDTVENEVQLNEGKYTVYTLVYMSYEQQANILGRKAGNTTRDSAKQAYAEIEAELRRRADERKQLELDKAAAEAEAKARVDAEIKAQKEDKAKARAKASVTTQVNQPHSSTPDTNNSVASELLSVVKSSI</sequence>
<dbReference type="RefSeq" id="WP_269337274.1">
    <property type="nucleotide sequence ID" value="NZ_JBFSSG010000001.1"/>
</dbReference>
<accession>A0ABV4MQW5</accession>
<feature type="compositionally biased region" description="Basic and acidic residues" evidence="1">
    <location>
        <begin position="216"/>
        <end position="231"/>
    </location>
</feature>
<evidence type="ECO:0000313" key="3">
    <source>
        <dbReference type="Proteomes" id="UP001570071"/>
    </source>
</evidence>
<evidence type="ECO:0000313" key="2">
    <source>
        <dbReference type="EMBL" id="MEZ8719516.1"/>
    </source>
</evidence>
<feature type="region of interest" description="Disordered" evidence="1">
    <location>
        <begin position="216"/>
        <end position="268"/>
    </location>
</feature>
<reference evidence="2 3" key="1">
    <citation type="journal article" date="2024" name="ISME J.">
        <title>Tailless and filamentous prophages are predominant in marine Vibrio.</title>
        <authorList>
            <person name="Steensen K."/>
            <person name="Seneca J."/>
            <person name="Bartlau N."/>
            <person name="Yu X.A."/>
            <person name="Hussain F.A."/>
            <person name="Polz M.F."/>
        </authorList>
    </citation>
    <scope>NUCLEOTIDE SEQUENCE [LARGE SCALE GENOMIC DNA]</scope>
    <source>
        <strain evidence="2 3">10N.239.312.F12</strain>
    </source>
</reference>
<dbReference type="EMBL" id="JBFSSG010000001">
    <property type="protein sequence ID" value="MEZ8719516.1"/>
    <property type="molecule type" value="Genomic_DNA"/>
</dbReference>
<feature type="compositionally biased region" description="Polar residues" evidence="1">
    <location>
        <begin position="237"/>
        <end position="257"/>
    </location>
</feature>
<gene>
    <name evidence="2" type="ORF">AB6D66_00460</name>
</gene>
<name>A0ABV4MQW5_9VIBR</name>
<dbReference type="Proteomes" id="UP001570071">
    <property type="component" value="Unassembled WGS sequence"/>
</dbReference>
<proteinExistence type="predicted"/>
<comment type="caution">
    <text evidence="2">The sequence shown here is derived from an EMBL/GenBank/DDBJ whole genome shotgun (WGS) entry which is preliminary data.</text>
</comment>
<evidence type="ECO:0008006" key="4">
    <source>
        <dbReference type="Google" id="ProtNLM"/>
    </source>
</evidence>
<evidence type="ECO:0000256" key="1">
    <source>
        <dbReference type="SAM" id="MobiDB-lite"/>
    </source>
</evidence>